<organism evidence="2 3">
    <name type="scientific">Solanum verrucosum</name>
    <dbReference type="NCBI Taxonomy" id="315347"/>
    <lineage>
        <taxon>Eukaryota</taxon>
        <taxon>Viridiplantae</taxon>
        <taxon>Streptophyta</taxon>
        <taxon>Embryophyta</taxon>
        <taxon>Tracheophyta</taxon>
        <taxon>Spermatophyta</taxon>
        <taxon>Magnoliopsida</taxon>
        <taxon>eudicotyledons</taxon>
        <taxon>Gunneridae</taxon>
        <taxon>Pentapetalae</taxon>
        <taxon>asterids</taxon>
        <taxon>lamiids</taxon>
        <taxon>Solanales</taxon>
        <taxon>Solanaceae</taxon>
        <taxon>Solanoideae</taxon>
        <taxon>Solaneae</taxon>
        <taxon>Solanum</taxon>
    </lineage>
</organism>
<accession>A0AAF0PLY8</accession>
<feature type="non-terminal residue" evidence="2">
    <location>
        <position position="1"/>
    </location>
</feature>
<gene>
    <name evidence="2" type="ORF">MTR67_000586</name>
</gene>
<sequence>TKKSRQTPRYRGGASCQPARPKRVPECSPLGRRASQRAPDQSLNVEDWRPAPLRVPGTPDLPIRSPPFRTCSFVPMFSS</sequence>
<evidence type="ECO:0000256" key="1">
    <source>
        <dbReference type="SAM" id="MobiDB-lite"/>
    </source>
</evidence>
<feature type="region of interest" description="Disordered" evidence="1">
    <location>
        <begin position="1"/>
        <end position="66"/>
    </location>
</feature>
<protein>
    <submittedName>
        <fullName evidence="2">Uncharacterized protein</fullName>
    </submittedName>
</protein>
<name>A0AAF0PLY8_SOLVR</name>
<dbReference type="Proteomes" id="UP001234989">
    <property type="component" value="Chromosome 1"/>
</dbReference>
<dbReference type="AlphaFoldDB" id="A0AAF0PLY8"/>
<dbReference type="EMBL" id="CP133612">
    <property type="protein sequence ID" value="WMV07201.1"/>
    <property type="molecule type" value="Genomic_DNA"/>
</dbReference>
<proteinExistence type="predicted"/>
<evidence type="ECO:0000313" key="2">
    <source>
        <dbReference type="EMBL" id="WMV07201.1"/>
    </source>
</evidence>
<reference evidence="2" key="1">
    <citation type="submission" date="2023-08" db="EMBL/GenBank/DDBJ databases">
        <title>A de novo genome assembly of Solanum verrucosum Schlechtendal, a Mexican diploid species geographically isolated from the other diploid A-genome species in potato relatives.</title>
        <authorList>
            <person name="Hosaka K."/>
        </authorList>
    </citation>
    <scope>NUCLEOTIDE SEQUENCE</scope>
    <source>
        <tissue evidence="2">Young leaves</tissue>
    </source>
</reference>
<evidence type="ECO:0000313" key="3">
    <source>
        <dbReference type="Proteomes" id="UP001234989"/>
    </source>
</evidence>
<keyword evidence="3" id="KW-1185">Reference proteome</keyword>